<dbReference type="Proteomes" id="UP001530400">
    <property type="component" value="Unassembled WGS sequence"/>
</dbReference>
<dbReference type="CDD" id="cd15489">
    <property type="entry name" value="PHD_SF"/>
    <property type="match status" value="1"/>
</dbReference>
<dbReference type="SMART" id="SM00249">
    <property type="entry name" value="PHD"/>
    <property type="match status" value="2"/>
</dbReference>
<feature type="domain" description="Zinc finger PHD-type" evidence="5">
    <location>
        <begin position="543"/>
        <end position="591"/>
    </location>
</feature>
<evidence type="ECO:0000256" key="1">
    <source>
        <dbReference type="ARBA" id="ARBA00022723"/>
    </source>
</evidence>
<dbReference type="PANTHER" id="PTHR14052:SF0">
    <property type="entry name" value="ORIGIN RECOGNITION COMPLEX SUBUNIT 2"/>
    <property type="match status" value="1"/>
</dbReference>
<keyword evidence="1" id="KW-0479">Metal-binding</keyword>
<evidence type="ECO:0000259" key="5">
    <source>
        <dbReference type="SMART" id="SM00249"/>
    </source>
</evidence>
<feature type="compositionally biased region" description="Basic and acidic residues" evidence="4">
    <location>
        <begin position="174"/>
        <end position="183"/>
    </location>
</feature>
<dbReference type="SUPFAM" id="SSF57903">
    <property type="entry name" value="FYVE/PHD zinc finger"/>
    <property type="match status" value="2"/>
</dbReference>
<feature type="compositionally biased region" description="Acidic residues" evidence="4">
    <location>
        <begin position="95"/>
        <end position="129"/>
    </location>
</feature>
<dbReference type="InterPro" id="IPR011011">
    <property type="entry name" value="Znf_FYVE_PHD"/>
</dbReference>
<organism evidence="6 7">
    <name type="scientific">Cyclotella atomus</name>
    <dbReference type="NCBI Taxonomy" id="382360"/>
    <lineage>
        <taxon>Eukaryota</taxon>
        <taxon>Sar</taxon>
        <taxon>Stramenopiles</taxon>
        <taxon>Ochrophyta</taxon>
        <taxon>Bacillariophyta</taxon>
        <taxon>Coscinodiscophyceae</taxon>
        <taxon>Thalassiosirophycidae</taxon>
        <taxon>Stephanodiscales</taxon>
        <taxon>Stephanodiscaceae</taxon>
        <taxon>Cyclotella</taxon>
    </lineage>
</organism>
<evidence type="ECO:0000313" key="7">
    <source>
        <dbReference type="Proteomes" id="UP001530400"/>
    </source>
</evidence>
<feature type="region of interest" description="Disordered" evidence="4">
    <location>
        <begin position="91"/>
        <end position="193"/>
    </location>
</feature>
<dbReference type="InterPro" id="IPR001965">
    <property type="entry name" value="Znf_PHD"/>
</dbReference>
<dbReference type="Gene3D" id="3.30.40.10">
    <property type="entry name" value="Zinc/RING finger domain, C3HC4 (zinc finger)"/>
    <property type="match status" value="2"/>
</dbReference>
<dbReference type="InterPro" id="IPR056772">
    <property type="entry name" value="RecA-like_ORC2"/>
</dbReference>
<gene>
    <name evidence="6" type="ORF">ACHAWO_002345</name>
</gene>
<accession>A0ABD3PXM0</accession>
<dbReference type="Pfam" id="PF04084">
    <property type="entry name" value="RecA-like_ORC2"/>
    <property type="match status" value="1"/>
</dbReference>
<dbReference type="PANTHER" id="PTHR14052">
    <property type="entry name" value="ORIGIN RECOGNITION COMPLEX SUBUNIT 2"/>
    <property type="match status" value="1"/>
</dbReference>
<evidence type="ECO:0000256" key="3">
    <source>
        <dbReference type="ARBA" id="ARBA00022833"/>
    </source>
</evidence>
<dbReference type="EMBL" id="JALLPJ020000421">
    <property type="protein sequence ID" value="KAL3792740.1"/>
    <property type="molecule type" value="Genomic_DNA"/>
</dbReference>
<evidence type="ECO:0000256" key="4">
    <source>
        <dbReference type="SAM" id="MobiDB-lite"/>
    </source>
</evidence>
<dbReference type="InterPro" id="IPR013083">
    <property type="entry name" value="Znf_RING/FYVE/PHD"/>
</dbReference>
<protein>
    <recommendedName>
        <fullName evidence="5">Zinc finger PHD-type domain-containing protein</fullName>
    </recommendedName>
</protein>
<reference evidence="6 7" key="1">
    <citation type="submission" date="2024-10" db="EMBL/GenBank/DDBJ databases">
        <title>Updated reference genomes for cyclostephanoid diatoms.</title>
        <authorList>
            <person name="Roberts W.R."/>
            <person name="Alverson A.J."/>
        </authorList>
    </citation>
    <scope>NUCLEOTIDE SEQUENCE [LARGE SCALE GENOMIC DNA]</scope>
    <source>
        <strain evidence="6 7">AJA010-31</strain>
    </source>
</reference>
<sequence>MNPNAVWLYQQCLTVKQSRDEALNLANQTLHIIQSAPIEDGEFSDDSFRIRVQFALFKISKDGAFPHAVIGRMVELFEDGGLTVESLSAAAADAQVEDDDAHAEDDEMQEEIVDDDDMQEVVDENDNVVEESSLPEEKVASTEKSSAMNHAENEDDDMEEGDLQSQSPIAADKVSSDKKDTKPDKKKPIKTAATTTDYTDQTIDSNELYRFQLRTKVLGLAIPTFTTELWRYLQMAGWTYVSGTYRPPKDKRGEYSDSLALAQRIFRLVGDYANINTKLLQQQEESDAEEGPESFSSANDIVDYLDQYCLPDHNLTPSQIQQDREKLAIHSKAYERRCKRLRYELLEIAFRERTRERGTYIEKDGCLKSMYGHNHRPCEVCFEGSSPLYPRVACRDCGLVVHTDCYGLSVGGKGGAKGSRAVDPKGYFQCEVCQVGLTAGSISKKQLWNAPQSARWREYSHPAAICQLCDYQFIAGGMIQLKSEAASDKTSGAKRRRSRDSQEAWVHIYCYSSLTGKAYEHMSQNTEEVVQNIGKVASSTHNNCSYCTKDKGWTMSCDKKCGNYFHPTCLQLELAKSEIVAGKVNVCAQCYTKSEPGKSDKPVDLGLQREEVSPQLSLHQPVKSTKADHYQYFKLPQKKKKKQGNDVVQPKETIVVPPIQNSIAEARKIHDAEQAGMGFSNYESQYNNQFRDWSFSLSTGHSILMYGLGSKRDVLESFGVALAAEGNVISINGYDAAMNLTELFDILIQIVTSEEESTPFDEPDVSVNQTEVRKEWVKKAAFVAERYSDDRPLFLLIHNIDGEKLSSLCAQEALATLTKASKRNGQPNIRIVASIDDVNRSMFWDPTIEHKFNWSWKSVNTYRPHFDEIEKAPKEISEKKTKKIHREKTFASVKSVLTSLAPKHKEIIMLLANMQSRNPIVTYVELREACARSLIAAQDSIIRPILRELRDHSIVQHGTTGEGRDEKEVVFIPTNEMMNEILQFGVNGS</sequence>
<dbReference type="AlphaFoldDB" id="A0ABD3PXM0"/>
<feature type="domain" description="Zinc finger PHD-type" evidence="5">
    <location>
        <begin position="377"/>
        <end position="434"/>
    </location>
</feature>
<keyword evidence="2" id="KW-0863">Zinc-finger</keyword>
<keyword evidence="3" id="KW-0862">Zinc</keyword>
<comment type="caution">
    <text evidence="6">The sequence shown here is derived from an EMBL/GenBank/DDBJ whole genome shotgun (WGS) entry which is preliminary data.</text>
</comment>
<feature type="compositionally biased region" description="Acidic residues" evidence="4">
    <location>
        <begin position="153"/>
        <end position="162"/>
    </location>
</feature>
<evidence type="ECO:0000313" key="6">
    <source>
        <dbReference type="EMBL" id="KAL3792740.1"/>
    </source>
</evidence>
<dbReference type="GO" id="GO:0008270">
    <property type="term" value="F:zinc ion binding"/>
    <property type="evidence" value="ECO:0007669"/>
    <property type="project" value="UniProtKB-KW"/>
</dbReference>
<dbReference type="InterPro" id="IPR007220">
    <property type="entry name" value="ORC2"/>
</dbReference>
<keyword evidence="7" id="KW-1185">Reference proteome</keyword>
<evidence type="ECO:0000256" key="2">
    <source>
        <dbReference type="ARBA" id="ARBA00022771"/>
    </source>
</evidence>
<name>A0ABD3PXM0_9STRA</name>
<dbReference type="Pfam" id="PF13832">
    <property type="entry name" value="zf-HC5HC2H_2"/>
    <property type="match status" value="1"/>
</dbReference>
<proteinExistence type="predicted"/>